<name>A0ABD5MHF9_9EURY</name>
<feature type="domain" description="IclR-ED" evidence="5">
    <location>
        <begin position="68"/>
        <end position="251"/>
    </location>
</feature>
<evidence type="ECO:0000259" key="4">
    <source>
        <dbReference type="PROSITE" id="PS51077"/>
    </source>
</evidence>
<dbReference type="SMART" id="SM00346">
    <property type="entry name" value="HTH_ICLR"/>
    <property type="match status" value="1"/>
</dbReference>
<sequence>MPTDRTSLTTVTRAFEILDLLWELDGAGPSELATQMDLPDSTVYDYLRSLSETRYVTREDGEYRLSSYFLTIGGKMKHRNRLFQVAKPEMKRVVSETDELVGLTIENDGRAVVYHQEEGRQALSLGTYTGAATPMHTVATGKAILAYLPDERVEEIIAERGLEQRTEYTITDPDELKAELEQIREDGYAVDWNEQVIGMGMAAVPILVEDGVLGSFGIVVPTGRIQDESYQEELLQKLREMANTVTINYQYGN</sequence>
<accession>A0ABD5MHF9</accession>
<evidence type="ECO:0000256" key="1">
    <source>
        <dbReference type="ARBA" id="ARBA00023015"/>
    </source>
</evidence>
<dbReference type="AlphaFoldDB" id="A0ABD5MHF9"/>
<dbReference type="GO" id="GO:0006355">
    <property type="term" value="P:regulation of DNA-templated transcription"/>
    <property type="evidence" value="ECO:0007669"/>
    <property type="project" value="UniProtKB-ARBA"/>
</dbReference>
<evidence type="ECO:0000256" key="3">
    <source>
        <dbReference type="ARBA" id="ARBA00023163"/>
    </source>
</evidence>
<feature type="domain" description="HTH iclR-type" evidence="4">
    <location>
        <begin position="8"/>
        <end position="67"/>
    </location>
</feature>
<keyword evidence="2" id="KW-0238">DNA-binding</keyword>
<evidence type="ECO:0000259" key="5">
    <source>
        <dbReference type="PROSITE" id="PS51078"/>
    </source>
</evidence>
<dbReference type="InterPro" id="IPR050707">
    <property type="entry name" value="HTH_MetabolicPath_Reg"/>
</dbReference>
<dbReference type="SUPFAM" id="SSF46785">
    <property type="entry name" value="Winged helix' DNA-binding domain"/>
    <property type="match status" value="1"/>
</dbReference>
<dbReference type="PROSITE" id="PS51078">
    <property type="entry name" value="ICLR_ED"/>
    <property type="match status" value="1"/>
</dbReference>
<comment type="caution">
    <text evidence="6">The sequence shown here is derived from an EMBL/GenBank/DDBJ whole genome shotgun (WGS) entry which is preliminary data.</text>
</comment>
<organism evidence="6 7">
    <name type="scientific">Halobellus rubicundus</name>
    <dbReference type="NCBI Taxonomy" id="2996466"/>
    <lineage>
        <taxon>Archaea</taxon>
        <taxon>Methanobacteriati</taxon>
        <taxon>Methanobacteriota</taxon>
        <taxon>Stenosarchaea group</taxon>
        <taxon>Halobacteria</taxon>
        <taxon>Halobacteriales</taxon>
        <taxon>Haloferacaceae</taxon>
        <taxon>Halobellus</taxon>
    </lineage>
</organism>
<dbReference type="InterPro" id="IPR014757">
    <property type="entry name" value="Tscrpt_reg_IclR_C"/>
</dbReference>
<evidence type="ECO:0000256" key="2">
    <source>
        <dbReference type="ARBA" id="ARBA00023125"/>
    </source>
</evidence>
<keyword evidence="1" id="KW-0805">Transcription regulation</keyword>
<proteinExistence type="predicted"/>
<dbReference type="Gene3D" id="1.10.10.10">
    <property type="entry name" value="Winged helix-like DNA-binding domain superfamily/Winged helix DNA-binding domain"/>
    <property type="match status" value="1"/>
</dbReference>
<evidence type="ECO:0000313" key="7">
    <source>
        <dbReference type="Proteomes" id="UP001570511"/>
    </source>
</evidence>
<dbReference type="RefSeq" id="WP_372389967.1">
    <property type="nucleotide sequence ID" value="NZ_JBGNYA010000001.1"/>
</dbReference>
<dbReference type="Gene3D" id="3.30.450.40">
    <property type="match status" value="1"/>
</dbReference>
<dbReference type="PROSITE" id="PS51077">
    <property type="entry name" value="HTH_ICLR"/>
    <property type="match status" value="1"/>
</dbReference>
<protein>
    <submittedName>
        <fullName evidence="6">IclR family transcriptional regulator</fullName>
    </submittedName>
</protein>
<evidence type="ECO:0000313" key="6">
    <source>
        <dbReference type="EMBL" id="MFA1611630.1"/>
    </source>
</evidence>
<dbReference type="SUPFAM" id="SSF55781">
    <property type="entry name" value="GAF domain-like"/>
    <property type="match status" value="1"/>
</dbReference>
<dbReference type="InterPro" id="IPR029016">
    <property type="entry name" value="GAF-like_dom_sf"/>
</dbReference>
<gene>
    <name evidence="6" type="ORF">OS889_11520</name>
</gene>
<dbReference type="Proteomes" id="UP001570511">
    <property type="component" value="Unassembled WGS sequence"/>
</dbReference>
<dbReference type="Pfam" id="PF01614">
    <property type="entry name" value="IclR_C"/>
    <property type="match status" value="1"/>
</dbReference>
<keyword evidence="3" id="KW-0804">Transcription</keyword>
<dbReference type="InterPro" id="IPR036390">
    <property type="entry name" value="WH_DNA-bd_sf"/>
</dbReference>
<dbReference type="PANTHER" id="PTHR30136">
    <property type="entry name" value="HELIX-TURN-HELIX TRANSCRIPTIONAL REGULATOR, ICLR FAMILY"/>
    <property type="match status" value="1"/>
</dbReference>
<reference evidence="6 7" key="1">
    <citation type="submission" date="2024-08" db="EMBL/GenBank/DDBJ databases">
        <title>Halobellus sp. MBLA0158 whole genome sequence.</title>
        <authorList>
            <person name="Hwang C.Y."/>
            <person name="Cho E.-S."/>
            <person name="Seo M.-J."/>
        </authorList>
    </citation>
    <scope>NUCLEOTIDE SEQUENCE [LARGE SCALE GENOMIC DNA]</scope>
    <source>
        <strain evidence="6 7">MBLA0158</strain>
    </source>
</reference>
<keyword evidence="7" id="KW-1185">Reference proteome</keyword>
<dbReference type="Pfam" id="PF09339">
    <property type="entry name" value="HTH_IclR"/>
    <property type="match status" value="1"/>
</dbReference>
<dbReference type="PANTHER" id="PTHR30136:SF35">
    <property type="entry name" value="HTH-TYPE TRANSCRIPTIONAL REGULATOR RV1719"/>
    <property type="match status" value="1"/>
</dbReference>
<dbReference type="InterPro" id="IPR036388">
    <property type="entry name" value="WH-like_DNA-bd_sf"/>
</dbReference>
<dbReference type="EMBL" id="JBGNYA010000001">
    <property type="protein sequence ID" value="MFA1611630.1"/>
    <property type="molecule type" value="Genomic_DNA"/>
</dbReference>
<dbReference type="GO" id="GO:0003677">
    <property type="term" value="F:DNA binding"/>
    <property type="evidence" value="ECO:0007669"/>
    <property type="project" value="UniProtKB-KW"/>
</dbReference>
<dbReference type="InterPro" id="IPR005471">
    <property type="entry name" value="Tscrpt_reg_IclR_N"/>
</dbReference>